<dbReference type="Gene3D" id="3.20.20.80">
    <property type="entry name" value="Glycosidases"/>
    <property type="match status" value="1"/>
</dbReference>
<dbReference type="Proteomes" id="UP000494165">
    <property type="component" value="Unassembled WGS sequence"/>
</dbReference>
<dbReference type="SUPFAM" id="SSF51445">
    <property type="entry name" value="(Trans)glycosidases"/>
    <property type="match status" value="1"/>
</dbReference>
<dbReference type="PANTHER" id="PTHR10357:SF179">
    <property type="entry name" value="NEUTRAL AND BASIC AMINO ACID TRANSPORT PROTEIN RBAT"/>
    <property type="match status" value="1"/>
</dbReference>
<keyword evidence="5" id="KW-0326">Glycosidase</keyword>
<keyword evidence="4" id="KW-0325">Glycoprotein</keyword>
<feature type="domain" description="Glycosyl hydrolase family 13 catalytic" evidence="6">
    <location>
        <begin position="1"/>
        <end position="311"/>
    </location>
</feature>
<evidence type="ECO:0000256" key="2">
    <source>
        <dbReference type="ARBA" id="ARBA00008061"/>
    </source>
</evidence>
<dbReference type="InterPro" id="IPR013780">
    <property type="entry name" value="Glyco_hydro_b"/>
</dbReference>
<reference evidence="7 8" key="1">
    <citation type="submission" date="2020-04" db="EMBL/GenBank/DDBJ databases">
        <authorList>
            <person name="Alioto T."/>
            <person name="Alioto T."/>
            <person name="Gomez Garrido J."/>
        </authorList>
    </citation>
    <scope>NUCLEOTIDE SEQUENCE [LARGE SCALE GENOMIC DNA]</scope>
</reference>
<dbReference type="InterPro" id="IPR017853">
    <property type="entry name" value="GH"/>
</dbReference>
<dbReference type="EMBL" id="CADEPI010000071">
    <property type="protein sequence ID" value="CAB3372311.1"/>
    <property type="molecule type" value="Genomic_DNA"/>
</dbReference>
<dbReference type="Pfam" id="PF00128">
    <property type="entry name" value="Alpha-amylase"/>
    <property type="match status" value="1"/>
</dbReference>
<comment type="catalytic activity">
    <reaction evidence="1">
        <text>Hydrolysis of terminal, non-reducing (1-&gt;4)-linked alpha-D-glucose residues with release of alpha-D-glucose.</text>
        <dbReference type="EC" id="3.2.1.20"/>
    </reaction>
</comment>
<dbReference type="Gene3D" id="2.60.40.1180">
    <property type="entry name" value="Golgi alpha-mannosidase II"/>
    <property type="match status" value="1"/>
</dbReference>
<evidence type="ECO:0000313" key="8">
    <source>
        <dbReference type="Proteomes" id="UP000494165"/>
    </source>
</evidence>
<keyword evidence="8" id="KW-1185">Reference proteome</keyword>
<dbReference type="GO" id="GO:0005975">
    <property type="term" value="P:carbohydrate metabolic process"/>
    <property type="evidence" value="ECO:0007669"/>
    <property type="project" value="InterPro"/>
</dbReference>
<evidence type="ECO:0000259" key="6">
    <source>
        <dbReference type="SMART" id="SM00642"/>
    </source>
</evidence>
<sequence length="460" mass="52772">MDIVPNHTSDEHEWFIKSVNREDPYTDYYIWKDSLGIDENGTQIPPNNWISAFAGSSWEWNEQRKQFYLHQFTVAQPDLDYRNPLVIEEMKNVLRFWLENGMDGFRVDAPGHIVEHIDFLDEPPTNDPNCPPMQFCQLQHIYTMNQPETLDILWEFRQVVEEYELTSREKKVIMSEPTNNIVDTMTFYGTPERPLMDFPFNVNFVFDINNQTNASALKGAIDKWIENMPAHATANWVMGNHDQPRNRARQGEEFAMALSMVNLLLPGISITYYGEEINMDNTFVSWEQTQDPQGCNAGPEYYQRFSRDPERTPFQWNDQPFAGFTTGNTTWLPVNENYLTLNLEAQRAAERSPFKIFQKLTAARKTDSVKSGAFDHQVLSEHIFAFVREAPPSLSYLVLVNSGYSETQANARASFAQLPDTGIVYTNTPSSNFQIGDVVGLDAIDLPARGGLVISYLPLV</sequence>
<dbReference type="SMART" id="SM00642">
    <property type="entry name" value="Aamy"/>
    <property type="match status" value="1"/>
</dbReference>
<protein>
    <recommendedName>
        <fullName evidence="3">alpha-glucosidase</fullName>
        <ecNumber evidence="3">3.2.1.20</ecNumber>
    </recommendedName>
</protein>
<keyword evidence="5" id="KW-0378">Hydrolase</keyword>
<dbReference type="FunFam" id="3.90.400.10:FF:000001">
    <property type="entry name" value="Maltase A3, isoform A"/>
    <property type="match status" value="1"/>
</dbReference>
<evidence type="ECO:0000256" key="1">
    <source>
        <dbReference type="ARBA" id="ARBA00001657"/>
    </source>
</evidence>
<evidence type="ECO:0000256" key="4">
    <source>
        <dbReference type="ARBA" id="ARBA00023180"/>
    </source>
</evidence>
<dbReference type="InterPro" id="IPR006047">
    <property type="entry name" value="GH13_cat_dom"/>
</dbReference>
<organism evidence="7 8">
    <name type="scientific">Cloeon dipterum</name>
    <dbReference type="NCBI Taxonomy" id="197152"/>
    <lineage>
        <taxon>Eukaryota</taxon>
        <taxon>Metazoa</taxon>
        <taxon>Ecdysozoa</taxon>
        <taxon>Arthropoda</taxon>
        <taxon>Hexapoda</taxon>
        <taxon>Insecta</taxon>
        <taxon>Pterygota</taxon>
        <taxon>Palaeoptera</taxon>
        <taxon>Ephemeroptera</taxon>
        <taxon>Pisciforma</taxon>
        <taxon>Baetidae</taxon>
        <taxon>Cloeon</taxon>
    </lineage>
</organism>
<dbReference type="OrthoDB" id="1740265at2759"/>
<dbReference type="Gene3D" id="3.90.400.10">
    <property type="entry name" value="Oligo-1,6-glucosidase, Domain 2"/>
    <property type="match status" value="1"/>
</dbReference>
<dbReference type="PANTHER" id="PTHR10357">
    <property type="entry name" value="ALPHA-AMYLASE FAMILY MEMBER"/>
    <property type="match status" value="1"/>
</dbReference>
<dbReference type="GO" id="GO:0004558">
    <property type="term" value="F:alpha-1,4-glucosidase activity"/>
    <property type="evidence" value="ECO:0007669"/>
    <property type="project" value="UniProtKB-EC"/>
</dbReference>
<accession>A0A8S1CX11</accession>
<dbReference type="EMBL" id="CADEPI010000071">
    <property type="protein sequence ID" value="CAB3372312.1"/>
    <property type="molecule type" value="Genomic_DNA"/>
</dbReference>
<dbReference type="EC" id="3.2.1.20" evidence="3"/>
<proteinExistence type="inferred from homology"/>
<comment type="similarity">
    <text evidence="2">Belongs to the glycosyl hydrolase 13 family.</text>
</comment>
<evidence type="ECO:0000256" key="3">
    <source>
        <dbReference type="ARBA" id="ARBA00012741"/>
    </source>
</evidence>
<evidence type="ECO:0000313" key="7">
    <source>
        <dbReference type="EMBL" id="CAB3372311.1"/>
    </source>
</evidence>
<dbReference type="AlphaFoldDB" id="A0A8S1CX11"/>
<evidence type="ECO:0000256" key="5">
    <source>
        <dbReference type="ARBA" id="ARBA00023295"/>
    </source>
</evidence>
<name>A0A8S1CX11_9INSE</name>
<dbReference type="InterPro" id="IPR045857">
    <property type="entry name" value="O16G_dom_2"/>
</dbReference>
<comment type="caution">
    <text evidence="7">The sequence shown here is derived from an EMBL/GenBank/DDBJ whole genome shotgun (WGS) entry which is preliminary data.</text>
</comment>
<gene>
    <name evidence="7" type="ORF">CLODIP_2_CD13299</name>
</gene>